<keyword evidence="2" id="KW-1185">Reference proteome</keyword>
<protein>
    <recommendedName>
        <fullName evidence="3">DUF4595 domain-containing protein</fullName>
    </recommendedName>
</protein>
<sequence length="252" mass="29530">MNAYKKVILLVFFILLSCKKNTKEIIQYDAEGKIVSKVYGNPAEFIDSIFYYKNGVVDSKMVTNKLNKLSFYVKYYDGKNIVSEGNTINKLKDNKWKYYNSKNKVEKVVEYKNICGEEYPNQEWNYDSKGNLDIPNSSFFSYTFKNSKFGSKVKNELIIKYVPLIKKKGVISLIYFSPDFDNKFCNIDKIKKNGLKSSGNDISFKINISFKNKGKKYFRGYIEEHFYEDTNNKEVVNHKTRKVYIDIPIIVN</sequence>
<accession>A0ABS8MJB7</accession>
<dbReference type="EMBL" id="JAJJMM010000001">
    <property type="protein sequence ID" value="MCC9065586.1"/>
    <property type="molecule type" value="Genomic_DNA"/>
</dbReference>
<name>A0ABS8MJB7_9FLAO</name>
<dbReference type="Proteomes" id="UP001430679">
    <property type="component" value="Unassembled WGS sequence"/>
</dbReference>
<dbReference type="RefSeq" id="WP_230039343.1">
    <property type="nucleotide sequence ID" value="NZ_JAJJMM010000001.1"/>
</dbReference>
<evidence type="ECO:0000313" key="2">
    <source>
        <dbReference type="Proteomes" id="UP001430679"/>
    </source>
</evidence>
<gene>
    <name evidence="1" type="ORF">LNP81_21490</name>
</gene>
<evidence type="ECO:0008006" key="3">
    <source>
        <dbReference type="Google" id="ProtNLM"/>
    </source>
</evidence>
<evidence type="ECO:0000313" key="1">
    <source>
        <dbReference type="EMBL" id="MCC9065586.1"/>
    </source>
</evidence>
<proteinExistence type="predicted"/>
<comment type="caution">
    <text evidence="1">The sequence shown here is derived from an EMBL/GenBank/DDBJ whole genome shotgun (WGS) entry which is preliminary data.</text>
</comment>
<dbReference type="PROSITE" id="PS51257">
    <property type="entry name" value="PROKAR_LIPOPROTEIN"/>
    <property type="match status" value="1"/>
</dbReference>
<dbReference type="Gene3D" id="3.90.930.1">
    <property type="match status" value="1"/>
</dbReference>
<reference evidence="1" key="1">
    <citation type="submission" date="2021-11" db="EMBL/GenBank/DDBJ databases">
        <title>Description of novel Flavobacterium species.</title>
        <authorList>
            <person name="Saticioglu I.B."/>
            <person name="Ay H."/>
            <person name="Altun S."/>
            <person name="Duman M."/>
        </authorList>
    </citation>
    <scope>NUCLEOTIDE SEQUENCE</scope>
    <source>
        <strain evidence="1">F-30</strain>
    </source>
</reference>
<organism evidence="1 2">
    <name type="scientific">Flavobacterium piscisymbiosum</name>
    <dbReference type="NCBI Taxonomy" id="2893753"/>
    <lineage>
        <taxon>Bacteria</taxon>
        <taxon>Pseudomonadati</taxon>
        <taxon>Bacteroidota</taxon>
        <taxon>Flavobacteriia</taxon>
        <taxon>Flavobacteriales</taxon>
        <taxon>Flavobacteriaceae</taxon>
        <taxon>Flavobacterium</taxon>
    </lineage>
</organism>